<evidence type="ECO:0000256" key="2">
    <source>
        <dbReference type="ARBA" id="ARBA00004477"/>
    </source>
</evidence>
<dbReference type="SUPFAM" id="SSF103481">
    <property type="entry name" value="Multidrug resistance efflux transporter EmrE"/>
    <property type="match status" value="2"/>
</dbReference>
<keyword evidence="11" id="KW-1185">Reference proteome</keyword>
<comment type="similarity">
    <text evidence="3">Belongs to the TPT transporter family. SLC35D subfamily.</text>
</comment>
<keyword evidence="7 8" id="KW-0472">Membrane</keyword>
<reference evidence="10" key="1">
    <citation type="journal article" date="2020" name="Stud. Mycol.">
        <title>101 Dothideomycetes genomes: a test case for predicting lifestyles and emergence of pathogens.</title>
        <authorList>
            <person name="Haridas S."/>
            <person name="Albert R."/>
            <person name="Binder M."/>
            <person name="Bloem J."/>
            <person name="Labutti K."/>
            <person name="Salamov A."/>
            <person name="Andreopoulos B."/>
            <person name="Baker S."/>
            <person name="Barry K."/>
            <person name="Bills G."/>
            <person name="Bluhm B."/>
            <person name="Cannon C."/>
            <person name="Castanera R."/>
            <person name="Culley D."/>
            <person name="Daum C."/>
            <person name="Ezra D."/>
            <person name="Gonzalez J."/>
            <person name="Henrissat B."/>
            <person name="Kuo A."/>
            <person name="Liang C."/>
            <person name="Lipzen A."/>
            <person name="Lutzoni F."/>
            <person name="Magnuson J."/>
            <person name="Mondo S."/>
            <person name="Nolan M."/>
            <person name="Ohm R."/>
            <person name="Pangilinan J."/>
            <person name="Park H.-J."/>
            <person name="Ramirez L."/>
            <person name="Alfaro M."/>
            <person name="Sun H."/>
            <person name="Tritt A."/>
            <person name="Yoshinaga Y."/>
            <person name="Zwiers L.-H."/>
            <person name="Turgeon B."/>
            <person name="Goodwin S."/>
            <person name="Spatafora J."/>
            <person name="Crous P."/>
            <person name="Grigoriev I."/>
        </authorList>
    </citation>
    <scope>NUCLEOTIDE SEQUENCE</scope>
    <source>
        <strain evidence="10">CBS 121739</strain>
    </source>
</reference>
<evidence type="ECO:0000256" key="5">
    <source>
        <dbReference type="ARBA" id="ARBA00022692"/>
    </source>
</evidence>
<feature type="transmembrane region" description="Helical" evidence="8">
    <location>
        <begin position="12"/>
        <end position="33"/>
    </location>
</feature>
<dbReference type="AlphaFoldDB" id="A0A6A6W2V2"/>
<comment type="subunit">
    <text evidence="4">Homooligomer.</text>
</comment>
<evidence type="ECO:0000256" key="7">
    <source>
        <dbReference type="ARBA" id="ARBA00023136"/>
    </source>
</evidence>
<gene>
    <name evidence="10" type="ORF">EJ05DRAFT_440536</name>
</gene>
<feature type="transmembrane region" description="Helical" evidence="8">
    <location>
        <begin position="130"/>
        <end position="147"/>
    </location>
</feature>
<accession>A0A6A6W2V2</accession>
<evidence type="ECO:0000313" key="11">
    <source>
        <dbReference type="Proteomes" id="UP000799437"/>
    </source>
</evidence>
<protein>
    <submittedName>
        <fullName evidence="10">TPT-domain-containing protein</fullName>
    </submittedName>
</protein>
<dbReference type="EMBL" id="ML996574">
    <property type="protein sequence ID" value="KAF2756923.1"/>
    <property type="molecule type" value="Genomic_DNA"/>
</dbReference>
<evidence type="ECO:0000256" key="1">
    <source>
        <dbReference type="ARBA" id="ARBA00003420"/>
    </source>
</evidence>
<feature type="transmembrane region" description="Helical" evidence="8">
    <location>
        <begin position="185"/>
        <end position="207"/>
    </location>
</feature>
<dbReference type="GO" id="GO:0005789">
    <property type="term" value="C:endoplasmic reticulum membrane"/>
    <property type="evidence" value="ECO:0007669"/>
    <property type="project" value="UniProtKB-SubCell"/>
</dbReference>
<dbReference type="InterPro" id="IPR004853">
    <property type="entry name" value="Sugar_P_trans_dom"/>
</dbReference>
<feature type="domain" description="Sugar phosphate transporter" evidence="9">
    <location>
        <begin position="52"/>
        <end position="292"/>
    </location>
</feature>
<evidence type="ECO:0000313" key="10">
    <source>
        <dbReference type="EMBL" id="KAF2756923.1"/>
    </source>
</evidence>
<evidence type="ECO:0000259" key="9">
    <source>
        <dbReference type="Pfam" id="PF03151"/>
    </source>
</evidence>
<evidence type="ECO:0000256" key="6">
    <source>
        <dbReference type="ARBA" id="ARBA00022989"/>
    </source>
</evidence>
<feature type="transmembrane region" description="Helical" evidence="8">
    <location>
        <begin position="153"/>
        <end position="173"/>
    </location>
</feature>
<feature type="transmembrane region" description="Helical" evidence="8">
    <location>
        <begin position="248"/>
        <end position="266"/>
    </location>
</feature>
<proteinExistence type="inferred from homology"/>
<comment type="function">
    <text evidence="1">Involved in the import of GDP-mannose from the cytoplasm into the Golgi lumen.</text>
</comment>
<dbReference type="OrthoDB" id="5547497at2759"/>
<feature type="transmembrane region" description="Helical" evidence="8">
    <location>
        <begin position="278"/>
        <end position="294"/>
    </location>
</feature>
<dbReference type="Proteomes" id="UP000799437">
    <property type="component" value="Unassembled WGS sequence"/>
</dbReference>
<dbReference type="PANTHER" id="PTHR11132">
    <property type="entry name" value="SOLUTE CARRIER FAMILY 35"/>
    <property type="match status" value="1"/>
</dbReference>
<dbReference type="RefSeq" id="XP_033599374.1">
    <property type="nucleotide sequence ID" value="XM_033741937.1"/>
</dbReference>
<dbReference type="Pfam" id="PF03151">
    <property type="entry name" value="TPT"/>
    <property type="match status" value="1"/>
</dbReference>
<organism evidence="10 11">
    <name type="scientific">Pseudovirgaria hyperparasitica</name>
    <dbReference type="NCBI Taxonomy" id="470096"/>
    <lineage>
        <taxon>Eukaryota</taxon>
        <taxon>Fungi</taxon>
        <taxon>Dikarya</taxon>
        <taxon>Ascomycota</taxon>
        <taxon>Pezizomycotina</taxon>
        <taxon>Dothideomycetes</taxon>
        <taxon>Dothideomycetes incertae sedis</taxon>
        <taxon>Acrospermales</taxon>
        <taxon>Acrospermaceae</taxon>
        <taxon>Pseudovirgaria</taxon>
    </lineage>
</organism>
<keyword evidence="6 8" id="KW-1133">Transmembrane helix</keyword>
<feature type="transmembrane region" description="Helical" evidence="8">
    <location>
        <begin position="77"/>
        <end position="97"/>
    </location>
</feature>
<evidence type="ECO:0000256" key="4">
    <source>
        <dbReference type="ARBA" id="ARBA00011182"/>
    </source>
</evidence>
<dbReference type="InterPro" id="IPR037185">
    <property type="entry name" value="EmrE-like"/>
</dbReference>
<sequence>MLTKARENIITALCVALNALSTVGLVFLSKIVFSDEQLKHCQVGFVIWHFIVTSLVLYVSSTRLFRLFNPIRLSVRAMLPICLFFAGYVILGNLSLANNSIGTYQLAKIMTTPSVVIINFILFRKTIDRYRVGAIIAVCIGVSLTITEEARSNLVGIIFATAAFIITAFYQIWIGKKITDLDVSAPQLLMNQAPLAVLLLIPFVPFFDTMPNLSQASSNALWAVFGSGVMASMINLSQFLIISRTSALTFNIVGHVKTILILGLGWYTEKAMPSEQEIIGIVLALWGGYAYSHFSMNAR</sequence>
<keyword evidence="5 8" id="KW-0812">Transmembrane</keyword>
<dbReference type="GeneID" id="54482991"/>
<comment type="subcellular location">
    <subcellularLocation>
        <location evidence="2">Endoplasmic reticulum membrane</location>
        <topology evidence="2">Multi-pass membrane protein</topology>
    </subcellularLocation>
</comment>
<feature type="transmembrane region" description="Helical" evidence="8">
    <location>
        <begin position="219"/>
        <end position="241"/>
    </location>
</feature>
<name>A0A6A6W2V2_9PEZI</name>
<feature type="transmembrane region" description="Helical" evidence="8">
    <location>
        <begin position="103"/>
        <end position="123"/>
    </location>
</feature>
<feature type="transmembrane region" description="Helical" evidence="8">
    <location>
        <begin position="45"/>
        <end position="65"/>
    </location>
</feature>
<evidence type="ECO:0000256" key="8">
    <source>
        <dbReference type="SAM" id="Phobius"/>
    </source>
</evidence>
<dbReference type="InterPro" id="IPR050186">
    <property type="entry name" value="TPT_transporter"/>
</dbReference>
<evidence type="ECO:0000256" key="3">
    <source>
        <dbReference type="ARBA" id="ARBA00010425"/>
    </source>
</evidence>